<feature type="transmembrane region" description="Helical" evidence="1">
    <location>
        <begin position="230"/>
        <end position="253"/>
    </location>
</feature>
<comment type="caution">
    <text evidence="3">The sequence shown here is derived from an EMBL/GenBank/DDBJ whole genome shotgun (WGS) entry which is preliminary data.</text>
</comment>
<reference evidence="3 4" key="1">
    <citation type="submission" date="2020-07" db="EMBL/GenBank/DDBJ databases">
        <authorList>
            <person name="Feng X."/>
        </authorList>
    </citation>
    <scope>NUCLEOTIDE SEQUENCE [LARGE SCALE GENOMIC DNA]</scope>
    <source>
        <strain evidence="3 4">JCM23202</strain>
    </source>
</reference>
<dbReference type="Proteomes" id="UP000526501">
    <property type="component" value="Unassembled WGS sequence"/>
</dbReference>
<dbReference type="PANTHER" id="PTHR36435">
    <property type="entry name" value="SLR1288 PROTEIN"/>
    <property type="match status" value="1"/>
</dbReference>
<feature type="domain" description="CAAX prenyl protease 2/Lysostaphin resistance protein A-like" evidence="2">
    <location>
        <begin position="157"/>
        <end position="245"/>
    </location>
</feature>
<dbReference type="Pfam" id="PF02517">
    <property type="entry name" value="Rce1-like"/>
    <property type="match status" value="1"/>
</dbReference>
<organism evidence="3 4">
    <name type="scientific">Pelagicoccus albus</name>
    <dbReference type="NCBI Taxonomy" id="415222"/>
    <lineage>
        <taxon>Bacteria</taxon>
        <taxon>Pseudomonadati</taxon>
        <taxon>Verrucomicrobiota</taxon>
        <taxon>Opitutia</taxon>
        <taxon>Puniceicoccales</taxon>
        <taxon>Pelagicoccaceae</taxon>
        <taxon>Pelagicoccus</taxon>
    </lineage>
</organism>
<keyword evidence="1" id="KW-1133">Transmembrane helix</keyword>
<proteinExistence type="predicted"/>
<dbReference type="InterPro" id="IPR052710">
    <property type="entry name" value="CAAX_protease"/>
</dbReference>
<dbReference type="AlphaFoldDB" id="A0A7X1B5C3"/>
<feature type="transmembrane region" description="Helical" evidence="1">
    <location>
        <begin position="64"/>
        <end position="86"/>
    </location>
</feature>
<dbReference type="GO" id="GO:0008237">
    <property type="term" value="F:metallopeptidase activity"/>
    <property type="evidence" value="ECO:0007669"/>
    <property type="project" value="UniProtKB-KW"/>
</dbReference>
<keyword evidence="3" id="KW-0378">Hydrolase</keyword>
<name>A0A7X1B5C3_9BACT</name>
<dbReference type="PANTHER" id="PTHR36435:SF1">
    <property type="entry name" value="CAAX AMINO TERMINAL PROTEASE FAMILY PROTEIN"/>
    <property type="match status" value="1"/>
</dbReference>
<feature type="transmembrane region" description="Helical" evidence="1">
    <location>
        <begin position="107"/>
        <end position="128"/>
    </location>
</feature>
<dbReference type="EMBL" id="JACHVC010000001">
    <property type="protein sequence ID" value="MBC2604680.1"/>
    <property type="molecule type" value="Genomic_DNA"/>
</dbReference>
<dbReference type="InterPro" id="IPR003675">
    <property type="entry name" value="Rce1/LyrA-like_dom"/>
</dbReference>
<dbReference type="RefSeq" id="WP_185658571.1">
    <property type="nucleotide sequence ID" value="NZ_CAWPOO010000001.1"/>
</dbReference>
<evidence type="ECO:0000259" key="2">
    <source>
        <dbReference type="Pfam" id="PF02517"/>
    </source>
</evidence>
<evidence type="ECO:0000256" key="1">
    <source>
        <dbReference type="SAM" id="Phobius"/>
    </source>
</evidence>
<keyword evidence="3" id="KW-0482">Metalloprotease</keyword>
<gene>
    <name evidence="3" type="ORF">H5P27_01285</name>
</gene>
<dbReference type="GO" id="GO:0004175">
    <property type="term" value="F:endopeptidase activity"/>
    <property type="evidence" value="ECO:0007669"/>
    <property type="project" value="UniProtKB-ARBA"/>
</dbReference>
<protein>
    <submittedName>
        <fullName evidence="3">CPBP family intramembrane metalloprotease</fullName>
    </submittedName>
</protein>
<keyword evidence="4" id="KW-1185">Reference proteome</keyword>
<feature type="transmembrane region" description="Helical" evidence="1">
    <location>
        <begin position="28"/>
        <end position="52"/>
    </location>
</feature>
<keyword evidence="1" id="KW-0472">Membrane</keyword>
<dbReference type="GO" id="GO:0080120">
    <property type="term" value="P:CAAX-box protein maturation"/>
    <property type="evidence" value="ECO:0007669"/>
    <property type="project" value="UniProtKB-ARBA"/>
</dbReference>
<accession>A0A7X1B5C3</accession>
<evidence type="ECO:0000313" key="4">
    <source>
        <dbReference type="Proteomes" id="UP000526501"/>
    </source>
</evidence>
<keyword evidence="3" id="KW-0645">Protease</keyword>
<dbReference type="GO" id="GO:0006508">
    <property type="term" value="P:proteolysis"/>
    <property type="evidence" value="ECO:0007669"/>
    <property type="project" value="UniProtKB-KW"/>
</dbReference>
<sequence>MFAETIEQPNPSPRPGRLPKWEIRGSDFGLFAAMLFACMALASALFGQFATWLLAPEEGGDPPLLAALAANLGMQFGMLAAFLGFLKILDTQGNTSPRPDKAPIPQAISIGFKWLLIAYPVMIAVNLISRASLNQLGFEQVIQDPILMVQQGGSWFETAIMYAMISLVAPICEEAAFRGGVFRYLHHRLPLFASLGLSAFFFAILHANLYSFAPLMTIGVMLALAYRESGSLLSCIVFHSAFNTINLVLILFVPDLT</sequence>
<keyword evidence="1" id="KW-0812">Transmembrane</keyword>
<evidence type="ECO:0000313" key="3">
    <source>
        <dbReference type="EMBL" id="MBC2604680.1"/>
    </source>
</evidence>